<dbReference type="EMBL" id="RJKX01000017">
    <property type="protein sequence ID" value="ROP83151.1"/>
    <property type="molecule type" value="Genomic_DNA"/>
</dbReference>
<dbReference type="Gene3D" id="2.60.120.10">
    <property type="entry name" value="Jelly Rolls"/>
    <property type="match status" value="1"/>
</dbReference>
<feature type="signal peptide" evidence="1">
    <location>
        <begin position="1"/>
        <end position="23"/>
    </location>
</feature>
<sequence>MNRIVPAALFAAATAICATAATAQTHPAGHGAGHTMLLPADMKWADLPSLPPGAKISVIEGPLSDARPITARIRFPANYRLPAHHHPVIEHVTVLSGTFHMGMGETFDQKKTTALTPGGFAVMQPGTPHFAWTTEETVIQMHSVGPWAVTYVNPAEDPRRK</sequence>
<accession>A0A3N1KRC3</accession>
<evidence type="ECO:0000259" key="2">
    <source>
        <dbReference type="Pfam" id="PF12973"/>
    </source>
</evidence>
<dbReference type="CDD" id="cd06989">
    <property type="entry name" value="cupin_DRT102"/>
    <property type="match status" value="1"/>
</dbReference>
<feature type="domain" description="ChrR-like cupin" evidence="2">
    <location>
        <begin position="37"/>
        <end position="146"/>
    </location>
</feature>
<feature type="chain" id="PRO_5018304314" description="ChrR-like cupin domain-containing protein" evidence="1">
    <location>
        <begin position="24"/>
        <end position="161"/>
    </location>
</feature>
<protein>
    <recommendedName>
        <fullName evidence="2">ChrR-like cupin domain-containing protein</fullName>
    </recommendedName>
</protein>
<gene>
    <name evidence="3" type="ORF">EDC65_4682</name>
</gene>
<evidence type="ECO:0000256" key="1">
    <source>
        <dbReference type="SAM" id="SignalP"/>
    </source>
</evidence>
<dbReference type="Proteomes" id="UP000278222">
    <property type="component" value="Unassembled WGS sequence"/>
</dbReference>
<dbReference type="InterPro" id="IPR014710">
    <property type="entry name" value="RmlC-like_jellyroll"/>
</dbReference>
<evidence type="ECO:0000313" key="4">
    <source>
        <dbReference type="Proteomes" id="UP000278222"/>
    </source>
</evidence>
<dbReference type="SUPFAM" id="SSF51182">
    <property type="entry name" value="RmlC-like cupins"/>
    <property type="match status" value="1"/>
</dbReference>
<comment type="caution">
    <text evidence="3">The sequence shown here is derived from an EMBL/GenBank/DDBJ whole genome shotgun (WGS) entry which is preliminary data.</text>
</comment>
<dbReference type="InterPro" id="IPR025979">
    <property type="entry name" value="ChrR-like_cupin_dom"/>
</dbReference>
<keyword evidence="4" id="KW-1185">Reference proteome</keyword>
<dbReference type="Pfam" id="PF12973">
    <property type="entry name" value="Cupin_7"/>
    <property type="match status" value="1"/>
</dbReference>
<dbReference type="InterPro" id="IPR011051">
    <property type="entry name" value="RmlC_Cupin_sf"/>
</dbReference>
<organism evidence="3 4">
    <name type="scientific">Stella humosa</name>
    <dbReference type="NCBI Taxonomy" id="94"/>
    <lineage>
        <taxon>Bacteria</taxon>
        <taxon>Pseudomonadati</taxon>
        <taxon>Pseudomonadota</taxon>
        <taxon>Alphaproteobacteria</taxon>
        <taxon>Rhodospirillales</taxon>
        <taxon>Stellaceae</taxon>
        <taxon>Stella</taxon>
    </lineage>
</organism>
<name>A0A3N1KRC3_9PROT</name>
<proteinExistence type="predicted"/>
<dbReference type="AlphaFoldDB" id="A0A3N1KRC3"/>
<reference evidence="3 4" key="1">
    <citation type="submission" date="2018-11" db="EMBL/GenBank/DDBJ databases">
        <title>Genomic Encyclopedia of Type Strains, Phase IV (KMG-IV): sequencing the most valuable type-strain genomes for metagenomic binning, comparative biology and taxonomic classification.</title>
        <authorList>
            <person name="Goeker M."/>
        </authorList>
    </citation>
    <scope>NUCLEOTIDE SEQUENCE [LARGE SCALE GENOMIC DNA]</scope>
    <source>
        <strain evidence="3 4">DSM 5900</strain>
    </source>
</reference>
<dbReference type="RefSeq" id="WP_197735780.1">
    <property type="nucleotide sequence ID" value="NZ_AP019700.1"/>
</dbReference>
<keyword evidence="1" id="KW-0732">Signal</keyword>
<evidence type="ECO:0000313" key="3">
    <source>
        <dbReference type="EMBL" id="ROP83151.1"/>
    </source>
</evidence>